<gene>
    <name evidence="1" type="ORF">EDB95_4947</name>
</gene>
<proteinExistence type="predicted"/>
<sequence length="209" mass="23766">MKRTSSFYRRLTVLLLVTGLLLSGGSLRAQSWQTVMLEQIAKFQLYLHDVEKGYSIVQKGLQTIGDLKKGDLDLHQLFFSSLMDVSPGVKAYGKAADMVAMQVQIGQLYSQYSKQAVLPGLNATEWAYLVKVFSQQVELSGKDIDELTQIMQDGALQMDDAQRIGQIDKLYDEMTKHYQFVRSFSDHVQQLSLQRQFDLQGLQNLAKQY</sequence>
<reference evidence="1 2" key="1">
    <citation type="submission" date="2019-03" db="EMBL/GenBank/DDBJ databases">
        <title>Genomic Encyclopedia of Type Strains, Phase IV (KMG-IV): sequencing the most valuable type-strain genomes for metagenomic binning, comparative biology and taxonomic classification.</title>
        <authorList>
            <person name="Goeker M."/>
        </authorList>
    </citation>
    <scope>NUCLEOTIDE SEQUENCE [LARGE SCALE GENOMIC DNA]</scope>
    <source>
        <strain evidence="1 2">DSM 100059</strain>
    </source>
</reference>
<organism evidence="1 2">
    <name type="scientific">Dinghuibacter silviterrae</name>
    <dbReference type="NCBI Taxonomy" id="1539049"/>
    <lineage>
        <taxon>Bacteria</taxon>
        <taxon>Pseudomonadati</taxon>
        <taxon>Bacteroidota</taxon>
        <taxon>Chitinophagia</taxon>
        <taxon>Chitinophagales</taxon>
        <taxon>Chitinophagaceae</taxon>
        <taxon>Dinghuibacter</taxon>
    </lineage>
</organism>
<evidence type="ECO:0008006" key="3">
    <source>
        <dbReference type="Google" id="ProtNLM"/>
    </source>
</evidence>
<dbReference type="Proteomes" id="UP000294498">
    <property type="component" value="Unassembled WGS sequence"/>
</dbReference>
<accession>A0A4R8DIV2</accession>
<keyword evidence="2" id="KW-1185">Reference proteome</keyword>
<dbReference type="OrthoDB" id="673795at2"/>
<name>A0A4R8DIV2_9BACT</name>
<protein>
    <recommendedName>
        <fullName evidence="3">TerB family tellurite resistance protein</fullName>
    </recommendedName>
</protein>
<dbReference type="AlphaFoldDB" id="A0A4R8DIV2"/>
<evidence type="ECO:0000313" key="2">
    <source>
        <dbReference type="Proteomes" id="UP000294498"/>
    </source>
</evidence>
<dbReference type="RefSeq" id="WP_133998736.1">
    <property type="nucleotide sequence ID" value="NZ_SODV01000002.1"/>
</dbReference>
<comment type="caution">
    <text evidence="1">The sequence shown here is derived from an EMBL/GenBank/DDBJ whole genome shotgun (WGS) entry which is preliminary data.</text>
</comment>
<evidence type="ECO:0000313" key="1">
    <source>
        <dbReference type="EMBL" id="TDW97106.1"/>
    </source>
</evidence>
<dbReference type="EMBL" id="SODV01000002">
    <property type="protein sequence ID" value="TDW97106.1"/>
    <property type="molecule type" value="Genomic_DNA"/>
</dbReference>